<feature type="domain" description="ATPase AAA-type core" evidence="5">
    <location>
        <begin position="202"/>
        <end position="248"/>
    </location>
</feature>
<dbReference type="Gene3D" id="3.10.330.10">
    <property type="match status" value="1"/>
</dbReference>
<keyword evidence="4" id="KW-0653">Protein transport</keyword>
<comment type="catalytic activity">
    <reaction evidence="4">
        <text>ATP + H2O = ADP + phosphate + H(+)</text>
        <dbReference type="Rhea" id="RHEA:13065"/>
        <dbReference type="ChEBI" id="CHEBI:15377"/>
        <dbReference type="ChEBI" id="CHEBI:15378"/>
        <dbReference type="ChEBI" id="CHEBI:30616"/>
        <dbReference type="ChEBI" id="CHEBI:43474"/>
        <dbReference type="ChEBI" id="CHEBI:456216"/>
        <dbReference type="EC" id="3.6.4.6"/>
    </reaction>
</comment>
<proteinExistence type="inferred from homology"/>
<evidence type="ECO:0000313" key="8">
    <source>
        <dbReference type="Proteomes" id="UP000032141"/>
    </source>
</evidence>
<dbReference type="InterPro" id="IPR027417">
    <property type="entry name" value="P-loop_NTPase"/>
</dbReference>
<comment type="similarity">
    <text evidence="1 4">Belongs to the AAA ATPase family.</text>
</comment>
<dbReference type="InterPro" id="IPR004201">
    <property type="entry name" value="Cdc48_dom2"/>
</dbReference>
<feature type="domain" description="CDC48" evidence="6">
    <location>
        <begin position="67"/>
        <end position="106"/>
    </location>
</feature>
<dbReference type="InterPro" id="IPR039812">
    <property type="entry name" value="Vesicle-fus_ATPase"/>
</dbReference>
<dbReference type="eggNOG" id="KOG0741">
    <property type="taxonomic scope" value="Eukaryota"/>
</dbReference>
<dbReference type="GO" id="GO:0006891">
    <property type="term" value="P:intra-Golgi vesicle-mediated transport"/>
    <property type="evidence" value="ECO:0007669"/>
    <property type="project" value="TreeGrafter"/>
</dbReference>
<reference evidence="7" key="2">
    <citation type="submission" date="2015-06" db="UniProtKB">
        <authorList>
            <consortium name="EnsemblPlants"/>
        </authorList>
    </citation>
    <scope>IDENTIFICATION</scope>
</reference>
<keyword evidence="8" id="KW-1185">Reference proteome</keyword>
<keyword evidence="2 4" id="KW-0547">Nucleotide-binding</keyword>
<evidence type="ECO:0000256" key="1">
    <source>
        <dbReference type="ARBA" id="ARBA00006914"/>
    </source>
</evidence>
<dbReference type="SUPFAM" id="SSF52540">
    <property type="entry name" value="P-loop containing nucleoside triphosphate hydrolases"/>
    <property type="match status" value="1"/>
</dbReference>
<dbReference type="GO" id="GO:0046872">
    <property type="term" value="F:metal ion binding"/>
    <property type="evidence" value="ECO:0007669"/>
    <property type="project" value="UniProtKB-UniRule"/>
</dbReference>
<keyword evidence="4" id="KW-0378">Hydrolase</keyword>
<evidence type="ECO:0000313" key="7">
    <source>
        <dbReference type="EnsemblPlants" id="Bo01038s010.1"/>
    </source>
</evidence>
<dbReference type="InterPro" id="IPR029067">
    <property type="entry name" value="CDC48_domain_2-like_sf"/>
</dbReference>
<dbReference type="Pfam" id="PF00004">
    <property type="entry name" value="AAA"/>
    <property type="match status" value="1"/>
</dbReference>
<keyword evidence="3 4" id="KW-0067">ATP-binding</keyword>
<accession>A0A0D2ZT52</accession>
<dbReference type="FunFam" id="3.10.330.10:FF:000007">
    <property type="entry name" value="Vesicle-fusing ATPase"/>
    <property type="match status" value="1"/>
</dbReference>
<comment type="subcellular location">
    <subcellularLocation>
        <location evidence="4">Cytoplasm</location>
    </subcellularLocation>
</comment>
<evidence type="ECO:0000256" key="3">
    <source>
        <dbReference type="ARBA" id="ARBA00022840"/>
    </source>
</evidence>
<dbReference type="GO" id="GO:0005795">
    <property type="term" value="C:Golgi stack"/>
    <property type="evidence" value="ECO:0007669"/>
    <property type="project" value="TreeGrafter"/>
</dbReference>
<evidence type="ECO:0000259" key="6">
    <source>
        <dbReference type="Pfam" id="PF02933"/>
    </source>
</evidence>
<name>A0A0D2ZT52_BRAOL</name>
<dbReference type="Pfam" id="PF02933">
    <property type="entry name" value="CDC48_2"/>
    <property type="match status" value="1"/>
</dbReference>
<dbReference type="PANTHER" id="PTHR23078">
    <property type="entry name" value="VESICULAR-FUSION PROTEIN NSF"/>
    <property type="match status" value="1"/>
</dbReference>
<dbReference type="Proteomes" id="UP000032141">
    <property type="component" value="Unassembled WGS sequence"/>
</dbReference>
<reference evidence="7" key="1">
    <citation type="journal article" date="2014" name="Genome Biol.">
        <title>Transcriptome and methylome profiling reveals relics of genome dominance in the mesopolyploid Brassica oleracea.</title>
        <authorList>
            <person name="Parkin I.A."/>
            <person name="Koh C."/>
            <person name="Tang H."/>
            <person name="Robinson S.J."/>
            <person name="Kagale S."/>
            <person name="Clarke W.E."/>
            <person name="Town C.D."/>
            <person name="Nixon J."/>
            <person name="Krishnakumar V."/>
            <person name="Bidwell S.L."/>
            <person name="Denoeud F."/>
            <person name="Belcram H."/>
            <person name="Links M.G."/>
            <person name="Just J."/>
            <person name="Clarke C."/>
            <person name="Bender T."/>
            <person name="Huebert T."/>
            <person name="Mason A.S."/>
            <person name="Pires J.C."/>
            <person name="Barker G."/>
            <person name="Moore J."/>
            <person name="Walley P.G."/>
            <person name="Manoli S."/>
            <person name="Batley J."/>
            <person name="Edwards D."/>
            <person name="Nelson M.N."/>
            <person name="Wang X."/>
            <person name="Paterson A.H."/>
            <person name="King G."/>
            <person name="Bancroft I."/>
            <person name="Chalhoub B."/>
            <person name="Sharpe A.G."/>
        </authorList>
    </citation>
    <scope>NUCLEOTIDE SEQUENCE [LARGE SCALE GENOMIC DNA]</scope>
    <source>
        <strain evidence="7">cv. TO1000</strain>
    </source>
</reference>
<comment type="function">
    <text evidence="4">Required for vesicle-mediated transport. Catalyzes the fusion of transport vesicles within the Golgi cisternae. Is also required for transport from the endoplasmic reticulum to the Golgi stack. Seems to function as a fusion protein required for the delivery of cargo proteins to all compartments of the Golgi stack independent of vesicle origin.</text>
</comment>
<keyword evidence="4" id="KW-0460">Magnesium</keyword>
<dbReference type="GO" id="GO:0035494">
    <property type="term" value="P:SNARE complex disassembly"/>
    <property type="evidence" value="ECO:0007669"/>
    <property type="project" value="InterPro"/>
</dbReference>
<dbReference type="GO" id="GO:0016887">
    <property type="term" value="F:ATP hydrolysis activity"/>
    <property type="evidence" value="ECO:0007669"/>
    <property type="project" value="InterPro"/>
</dbReference>
<evidence type="ECO:0000256" key="2">
    <source>
        <dbReference type="ARBA" id="ARBA00022741"/>
    </source>
</evidence>
<keyword evidence="4" id="KW-0479">Metal-binding</keyword>
<evidence type="ECO:0000259" key="5">
    <source>
        <dbReference type="Pfam" id="PF00004"/>
    </source>
</evidence>
<dbReference type="EC" id="3.6.4.6" evidence="4"/>
<dbReference type="HOGENOM" id="CLU_613037_0_0_1"/>
<dbReference type="GO" id="GO:0005524">
    <property type="term" value="F:ATP binding"/>
    <property type="evidence" value="ECO:0007669"/>
    <property type="project" value="UniProtKB-UniRule"/>
</dbReference>
<keyword evidence="4" id="KW-0931">ER-Golgi transport</keyword>
<keyword evidence="4" id="KW-0963">Cytoplasm</keyword>
<comment type="cofactor">
    <cofactor evidence="4">
        <name>Mg(2+)</name>
        <dbReference type="ChEBI" id="CHEBI:18420"/>
    </cofactor>
    <text evidence="4">Binds 1 Mg(2+) ion per subunit.</text>
</comment>
<sequence length="447" mass="47878">MRATTFRDTWAACSSLNPIFSAIQRRHARVSTGDMVSVSRFVPPENFELAMLTLELEFVKKGTKSEQVDAALLSTQLKRKYINQVLTVGQKATFEYHGTNYILTVNRGDVEGQNQSNGIERGMLSQDTYIVFEASNASGIKIVNQREAASSNIFKHKEFNLGSLGIGGLGAEFADIFRRAFASRVFPPHVTSRLGIKHVKGMLLFGPPGTGKTLMARQIGKMLNGKDPKIVNGPEVLSKFVGETEKNVMLVSYMSSILMKLMLSVSPLIWKLIIFMGSAGCKIPRSSPVVPSSSMVAPISLLEIPNLSDVPSSFDALSLLMAASSSCLFGFFVARESSESGLSISVVADPSLAMATSVVSDVEGTSLPLVGSSSAFVSSSSVFVPSLFPVVPSSSLGSSLSVAIPSLPLSMEPCRGEVGLSSSSSHYKKTHRIPTKVPTDTKVVGHL</sequence>
<dbReference type="InterPro" id="IPR003959">
    <property type="entry name" value="ATPase_AAA_core"/>
</dbReference>
<dbReference type="Gene3D" id="3.40.50.300">
    <property type="entry name" value="P-loop containing nucleotide triphosphate hydrolases"/>
    <property type="match status" value="1"/>
</dbReference>
<dbReference type="PANTHER" id="PTHR23078:SF3">
    <property type="entry name" value="VESICLE-FUSING ATPASE"/>
    <property type="match status" value="1"/>
</dbReference>
<dbReference type="GO" id="GO:0043001">
    <property type="term" value="P:Golgi to plasma membrane protein transport"/>
    <property type="evidence" value="ECO:0007669"/>
    <property type="project" value="TreeGrafter"/>
</dbReference>
<dbReference type="Gramene" id="Bo01038s010.1">
    <property type="protein sequence ID" value="Bo01038s010.1"/>
    <property type="gene ID" value="Bo01038s010"/>
</dbReference>
<protein>
    <recommendedName>
        <fullName evidence="4">Vesicle-fusing ATPase</fullName>
        <ecNumber evidence="4">3.6.4.6</ecNumber>
    </recommendedName>
</protein>
<dbReference type="STRING" id="109376.A0A0D2ZT52"/>
<dbReference type="AlphaFoldDB" id="A0A0D2ZT52"/>
<evidence type="ECO:0000256" key="4">
    <source>
        <dbReference type="RuleBase" id="RU367045"/>
    </source>
</evidence>
<keyword evidence="4" id="KW-0813">Transport</keyword>
<dbReference type="EnsemblPlants" id="Bo01038s010.1">
    <property type="protein sequence ID" value="Bo01038s010.1"/>
    <property type="gene ID" value="Bo01038s010"/>
</dbReference>
<dbReference type="SUPFAM" id="SSF54585">
    <property type="entry name" value="Cdc48 domain 2-like"/>
    <property type="match status" value="1"/>
</dbReference>
<organism evidence="7 8">
    <name type="scientific">Brassica oleracea var. oleracea</name>
    <dbReference type="NCBI Taxonomy" id="109376"/>
    <lineage>
        <taxon>Eukaryota</taxon>
        <taxon>Viridiplantae</taxon>
        <taxon>Streptophyta</taxon>
        <taxon>Embryophyta</taxon>
        <taxon>Tracheophyta</taxon>
        <taxon>Spermatophyta</taxon>
        <taxon>Magnoliopsida</taxon>
        <taxon>eudicotyledons</taxon>
        <taxon>Gunneridae</taxon>
        <taxon>Pentapetalae</taxon>
        <taxon>rosids</taxon>
        <taxon>malvids</taxon>
        <taxon>Brassicales</taxon>
        <taxon>Brassicaceae</taxon>
        <taxon>Brassiceae</taxon>
        <taxon>Brassica</taxon>
    </lineage>
</organism>